<dbReference type="AlphaFoldDB" id="A0A026X2E3"/>
<dbReference type="InterPro" id="IPR052709">
    <property type="entry name" value="Transposase-MT_Hybrid"/>
</dbReference>
<name>A0A026X2E3_OOCBI</name>
<keyword evidence="1" id="KW-0808">Transferase</keyword>
<keyword evidence="2" id="KW-1185">Reference proteome</keyword>
<sequence length="75" mass="9013">MMPQPPYSPDMAPCDFFLFPKIKNTMKGRRFANIEEIKTTENCFQKCFKDWKKRWHKCIISNGDYFEGDKINIDE</sequence>
<organism evidence="1 2">
    <name type="scientific">Ooceraea biroi</name>
    <name type="common">Clonal raider ant</name>
    <name type="synonym">Cerapachys biroi</name>
    <dbReference type="NCBI Taxonomy" id="2015173"/>
    <lineage>
        <taxon>Eukaryota</taxon>
        <taxon>Metazoa</taxon>
        <taxon>Ecdysozoa</taxon>
        <taxon>Arthropoda</taxon>
        <taxon>Hexapoda</taxon>
        <taxon>Insecta</taxon>
        <taxon>Pterygota</taxon>
        <taxon>Neoptera</taxon>
        <taxon>Endopterygota</taxon>
        <taxon>Hymenoptera</taxon>
        <taxon>Apocrita</taxon>
        <taxon>Aculeata</taxon>
        <taxon>Formicoidea</taxon>
        <taxon>Formicidae</taxon>
        <taxon>Dorylinae</taxon>
        <taxon>Ooceraea</taxon>
    </lineage>
</organism>
<dbReference type="PANTHER" id="PTHR46060:SF1">
    <property type="entry name" value="MARINER MOS1 TRANSPOSASE-LIKE PROTEIN"/>
    <property type="match status" value="1"/>
</dbReference>
<proteinExistence type="predicted"/>
<keyword evidence="1" id="KW-0489">Methyltransferase</keyword>
<protein>
    <submittedName>
        <fullName evidence="1">Histone-lysine N-methyltransferase SETMAR</fullName>
    </submittedName>
</protein>
<dbReference type="GO" id="GO:0032259">
    <property type="term" value="P:methylation"/>
    <property type="evidence" value="ECO:0007669"/>
    <property type="project" value="UniProtKB-KW"/>
</dbReference>
<dbReference type="STRING" id="2015173.A0A026X2E3"/>
<dbReference type="OMA" id="MIREHTA"/>
<gene>
    <name evidence="1" type="ORF">X777_00606</name>
</gene>
<dbReference type="EMBL" id="KK107024">
    <property type="protein sequence ID" value="EZA62238.1"/>
    <property type="molecule type" value="Genomic_DNA"/>
</dbReference>
<dbReference type="OrthoDB" id="10033972at2759"/>
<accession>A0A026X2E3</accession>
<reference evidence="1 2" key="1">
    <citation type="journal article" date="2014" name="Curr. Biol.">
        <title>The genome of the clonal raider ant Cerapachys biroi.</title>
        <authorList>
            <person name="Oxley P.R."/>
            <person name="Ji L."/>
            <person name="Fetter-Pruneda I."/>
            <person name="McKenzie S.K."/>
            <person name="Li C."/>
            <person name="Hu H."/>
            <person name="Zhang G."/>
            <person name="Kronauer D.J."/>
        </authorList>
    </citation>
    <scope>NUCLEOTIDE SEQUENCE [LARGE SCALE GENOMIC DNA]</scope>
</reference>
<dbReference type="GO" id="GO:0008168">
    <property type="term" value="F:methyltransferase activity"/>
    <property type="evidence" value="ECO:0007669"/>
    <property type="project" value="UniProtKB-KW"/>
</dbReference>
<evidence type="ECO:0000313" key="2">
    <source>
        <dbReference type="Proteomes" id="UP000053097"/>
    </source>
</evidence>
<dbReference type="InterPro" id="IPR036397">
    <property type="entry name" value="RNaseH_sf"/>
</dbReference>
<evidence type="ECO:0000313" key="1">
    <source>
        <dbReference type="EMBL" id="EZA62238.1"/>
    </source>
</evidence>
<dbReference type="Gene3D" id="3.30.420.10">
    <property type="entry name" value="Ribonuclease H-like superfamily/Ribonuclease H"/>
    <property type="match status" value="1"/>
</dbReference>
<dbReference type="GO" id="GO:0003676">
    <property type="term" value="F:nucleic acid binding"/>
    <property type="evidence" value="ECO:0007669"/>
    <property type="project" value="InterPro"/>
</dbReference>
<dbReference type="PANTHER" id="PTHR46060">
    <property type="entry name" value="MARINER MOS1 TRANSPOSASE-LIKE PROTEIN"/>
    <property type="match status" value="1"/>
</dbReference>
<dbReference type="Proteomes" id="UP000053097">
    <property type="component" value="Unassembled WGS sequence"/>
</dbReference>